<keyword evidence="3 4" id="KW-0539">Nucleus</keyword>
<reference evidence="5" key="1">
    <citation type="submission" date="2022-06" db="EMBL/GenBank/DDBJ databases">
        <authorList>
            <person name="Berger JAMES D."/>
            <person name="Berger JAMES D."/>
        </authorList>
    </citation>
    <scope>NUCLEOTIDE SEQUENCE [LARGE SCALE GENOMIC DNA]</scope>
</reference>
<dbReference type="GO" id="GO:0017056">
    <property type="term" value="F:structural constituent of nuclear pore"/>
    <property type="evidence" value="ECO:0007669"/>
    <property type="project" value="InterPro"/>
</dbReference>
<comment type="subcellular location">
    <subcellularLocation>
        <location evidence="1">Nucleus envelope</location>
    </subcellularLocation>
    <subcellularLocation>
        <location evidence="4">Nucleus</location>
        <location evidence="4">Nuclear pore complex</location>
    </subcellularLocation>
</comment>
<comment type="similarity">
    <text evidence="2 4">Belongs to the nucleoporin interacting component (NIC) family.</text>
</comment>
<dbReference type="InterPro" id="IPR007231">
    <property type="entry name" value="Nucleoporin_int_Nup93/Nic96"/>
</dbReference>
<protein>
    <recommendedName>
        <fullName evidence="4">Nuclear pore protein</fullName>
    </recommendedName>
</protein>
<keyword evidence="4" id="KW-0509">mRNA transport</keyword>
<name>A0AA85J3L1_TRIRE</name>
<keyword evidence="5" id="KW-1185">Reference proteome</keyword>
<keyword evidence="4" id="KW-0472">Membrane</keyword>
<dbReference type="GO" id="GO:0005643">
    <property type="term" value="C:nuclear pore"/>
    <property type="evidence" value="ECO:0007669"/>
    <property type="project" value="UniProtKB-SubCell"/>
</dbReference>
<sequence length="95" mass="10851">MRNEYGNMLSCDRPLETRASLSVQNSLSLCSLEHLEFEFLEFVKLTVADQPRLAQLGGRPGTRPLIRAYLSLRLSSKNLTNDPCQSFGQKDWEFD</sequence>
<reference evidence="6" key="2">
    <citation type="submission" date="2023-11" db="UniProtKB">
        <authorList>
            <consortium name="WormBaseParasite"/>
        </authorList>
    </citation>
    <scope>IDENTIFICATION</scope>
</reference>
<dbReference type="Proteomes" id="UP000050795">
    <property type="component" value="Unassembled WGS sequence"/>
</dbReference>
<evidence type="ECO:0000256" key="3">
    <source>
        <dbReference type="ARBA" id="ARBA00023242"/>
    </source>
</evidence>
<evidence type="ECO:0000256" key="2">
    <source>
        <dbReference type="ARBA" id="ARBA00010186"/>
    </source>
</evidence>
<keyword evidence="4" id="KW-0813">Transport</keyword>
<evidence type="ECO:0000313" key="6">
    <source>
        <dbReference type="WBParaSite" id="TREG1_138550.1"/>
    </source>
</evidence>
<accession>A0AA85J3L1</accession>
<dbReference type="WBParaSite" id="TREG1_138550.1">
    <property type="protein sequence ID" value="TREG1_138550.1"/>
    <property type="gene ID" value="TREG1_138550"/>
</dbReference>
<evidence type="ECO:0000256" key="4">
    <source>
        <dbReference type="RuleBase" id="RU364035"/>
    </source>
</evidence>
<proteinExistence type="inferred from homology"/>
<dbReference type="GO" id="GO:0051028">
    <property type="term" value="P:mRNA transport"/>
    <property type="evidence" value="ECO:0007669"/>
    <property type="project" value="UniProtKB-KW"/>
</dbReference>
<dbReference type="Pfam" id="PF04097">
    <property type="entry name" value="Nic96"/>
    <property type="match status" value="1"/>
</dbReference>
<evidence type="ECO:0000313" key="5">
    <source>
        <dbReference type="Proteomes" id="UP000050795"/>
    </source>
</evidence>
<evidence type="ECO:0000256" key="1">
    <source>
        <dbReference type="ARBA" id="ARBA00004259"/>
    </source>
</evidence>
<keyword evidence="4" id="KW-0906">Nuclear pore complex</keyword>
<keyword evidence="4" id="KW-0811">Translocation</keyword>
<dbReference type="AlphaFoldDB" id="A0AA85J3L1"/>
<organism evidence="5 6">
    <name type="scientific">Trichobilharzia regenti</name>
    <name type="common">Nasal bird schistosome</name>
    <dbReference type="NCBI Taxonomy" id="157069"/>
    <lineage>
        <taxon>Eukaryota</taxon>
        <taxon>Metazoa</taxon>
        <taxon>Spiralia</taxon>
        <taxon>Lophotrochozoa</taxon>
        <taxon>Platyhelminthes</taxon>
        <taxon>Trematoda</taxon>
        <taxon>Digenea</taxon>
        <taxon>Strigeidida</taxon>
        <taxon>Schistosomatoidea</taxon>
        <taxon>Schistosomatidae</taxon>
        <taxon>Trichobilharzia</taxon>
    </lineage>
</organism>
<dbReference type="GO" id="GO:0015031">
    <property type="term" value="P:protein transport"/>
    <property type="evidence" value="ECO:0007669"/>
    <property type="project" value="UniProtKB-KW"/>
</dbReference>
<keyword evidence="4" id="KW-0653">Protein transport</keyword>